<dbReference type="OrthoDB" id="269872at2759"/>
<evidence type="ECO:0000256" key="1">
    <source>
        <dbReference type="SAM" id="MobiDB-lite"/>
    </source>
</evidence>
<feature type="region of interest" description="Disordered" evidence="1">
    <location>
        <begin position="336"/>
        <end position="358"/>
    </location>
</feature>
<proteinExistence type="predicted"/>
<dbReference type="AlphaFoldDB" id="A0A8H2XQD2"/>
<name>A0A8H2XQD2_9AGAM</name>
<dbReference type="Proteomes" id="UP000663846">
    <property type="component" value="Unassembled WGS sequence"/>
</dbReference>
<evidence type="ECO:0000313" key="3">
    <source>
        <dbReference type="Proteomes" id="UP000663846"/>
    </source>
</evidence>
<feature type="region of interest" description="Disordered" evidence="1">
    <location>
        <begin position="20"/>
        <end position="115"/>
    </location>
</feature>
<feature type="region of interest" description="Disordered" evidence="1">
    <location>
        <begin position="202"/>
        <end position="224"/>
    </location>
</feature>
<evidence type="ECO:0000313" key="2">
    <source>
        <dbReference type="EMBL" id="CAE6432583.1"/>
    </source>
</evidence>
<reference evidence="2" key="1">
    <citation type="submission" date="2021-01" db="EMBL/GenBank/DDBJ databases">
        <authorList>
            <person name="Kaushik A."/>
        </authorList>
    </citation>
    <scope>NUCLEOTIDE SEQUENCE</scope>
    <source>
        <strain evidence="2">AG1-1C</strain>
    </source>
</reference>
<feature type="region of interest" description="Disordered" evidence="1">
    <location>
        <begin position="702"/>
        <end position="721"/>
    </location>
</feature>
<protein>
    <submittedName>
        <fullName evidence="2">Uncharacterized protein</fullName>
    </submittedName>
</protein>
<gene>
    <name evidence="2" type="ORF">RDB_LOCUS112286</name>
</gene>
<dbReference type="EMBL" id="CAJMWS010000329">
    <property type="protein sequence ID" value="CAE6432583.1"/>
    <property type="molecule type" value="Genomic_DNA"/>
</dbReference>
<sequence>MQYVHRIPLVYRRMFATSISSKSRGKGDQTPKSSFAERFGSPSQSQAQDSQTSFPTWPGLQPTHTSPYVNPLSLRPPPSNLIAPENAAADESKQTTSASRTRRYQQTVKHTQTSNKQRELFSDCIGNASSFVNTSSFEAKVAMEPAAHTFNRWMVAAKNNIERFKTLPEPVEHTFESSISSTDPEDFVNPSVSSTISHDSLLESSPKSFSRTSRNPAVVPSSRRMLSTSTTDASVYSSLLSQAGNHIGAAETKKPLVRPYFWKICAVWVLAAVSEIHPRSQPTMSGVMRRLCEAARYPSPFPNPSLSFFQPAFHPSLLVLSRGYATARKRVLKRRAYNKRDTTQAHRGERKPASIRKQRIDEVARPNPQPQKKLPFIHEVSPHANTPYILIPAPANQTELCNALRYLIQSTEPPPSLPRLIVTHTQCPTLQTAESYNVLLAHASRVAPVPYSSRIISQLRTSGVIWNKRTEQLVVRAHIQSRQWEEAIVLAEKLWMDGTTSRTPLDIFAELLHFVLTKKTTVEDTAKMADRCWKLFPTGATVDVIGRSPRIAYNIVRILVNTGRREQALQLSRKLLDSLESPTPANIRHCRSILFHVIRPPRGNPSAHLFVERRQLFDSLLQQNRSLGLTPDPELTCALLQNLRKRRNRGSIAFHTLLELRAKYGPQVENSAVRRIITRYAIGEENFDLARDMLKRENLARLESSKRSRSSRLEAGAPWVGQDHLPTQSHLEYLRKKGTENRKFTLTARSLRRREQKLGRRERTHPESILAAEERARRWESIRPGRKQRIIRRVVSLTGGSNNEEKGT</sequence>
<feature type="compositionally biased region" description="Polar residues" evidence="1">
    <location>
        <begin position="202"/>
        <end position="215"/>
    </location>
</feature>
<organism evidence="2 3">
    <name type="scientific">Rhizoctonia solani</name>
    <dbReference type="NCBI Taxonomy" id="456999"/>
    <lineage>
        <taxon>Eukaryota</taxon>
        <taxon>Fungi</taxon>
        <taxon>Dikarya</taxon>
        <taxon>Basidiomycota</taxon>
        <taxon>Agaricomycotina</taxon>
        <taxon>Agaricomycetes</taxon>
        <taxon>Cantharellales</taxon>
        <taxon>Ceratobasidiaceae</taxon>
        <taxon>Rhizoctonia</taxon>
    </lineage>
</organism>
<comment type="caution">
    <text evidence="2">The sequence shown here is derived from an EMBL/GenBank/DDBJ whole genome shotgun (WGS) entry which is preliminary data.</text>
</comment>
<feature type="compositionally biased region" description="Polar residues" evidence="1">
    <location>
        <begin position="41"/>
        <end position="55"/>
    </location>
</feature>
<accession>A0A8H2XQD2</accession>
<feature type="compositionally biased region" description="Polar residues" evidence="1">
    <location>
        <begin position="94"/>
        <end position="115"/>
    </location>
</feature>
<feature type="compositionally biased region" description="Basic and acidic residues" evidence="1">
    <location>
        <begin position="338"/>
        <end position="358"/>
    </location>
</feature>